<evidence type="ECO:0000313" key="2">
    <source>
        <dbReference type="EMBL" id="QAY68777.1"/>
    </source>
</evidence>
<organism evidence="2 3">
    <name type="scientific">Xylanimonas protaetiae</name>
    <dbReference type="NCBI Taxonomy" id="2509457"/>
    <lineage>
        <taxon>Bacteria</taxon>
        <taxon>Bacillati</taxon>
        <taxon>Actinomycetota</taxon>
        <taxon>Actinomycetes</taxon>
        <taxon>Micrococcales</taxon>
        <taxon>Promicromonosporaceae</taxon>
        <taxon>Xylanimonas</taxon>
    </lineage>
</organism>
<dbReference type="AlphaFoldDB" id="A0A4P6F6E7"/>
<keyword evidence="1" id="KW-0472">Membrane</keyword>
<dbReference type="EMBL" id="CP035493">
    <property type="protein sequence ID" value="QAY68777.1"/>
    <property type="molecule type" value="Genomic_DNA"/>
</dbReference>
<dbReference type="Pfam" id="PF19607">
    <property type="entry name" value="DUF6112"/>
    <property type="match status" value="1"/>
</dbReference>
<evidence type="ECO:0000256" key="1">
    <source>
        <dbReference type="SAM" id="Phobius"/>
    </source>
</evidence>
<dbReference type="RefSeq" id="WP_129186179.1">
    <property type="nucleotide sequence ID" value="NZ_CP035493.1"/>
</dbReference>
<feature type="transmembrane region" description="Helical" evidence="1">
    <location>
        <begin position="20"/>
        <end position="43"/>
    </location>
</feature>
<dbReference type="InterPro" id="IPR046094">
    <property type="entry name" value="DUF6112"/>
</dbReference>
<keyword evidence="3" id="KW-1185">Reference proteome</keyword>
<proteinExistence type="predicted"/>
<name>A0A4P6F6E7_9MICO</name>
<keyword evidence="1" id="KW-0812">Transmembrane</keyword>
<dbReference type="OrthoDB" id="4774950at2"/>
<reference evidence="2 3" key="1">
    <citation type="submission" date="2019-01" db="EMBL/GenBank/DDBJ databases">
        <title>Genome sequencing of strain FW10M-9.</title>
        <authorList>
            <person name="Heo J."/>
            <person name="Kim S.-J."/>
            <person name="Kim J.-S."/>
            <person name="Hong S.-B."/>
            <person name="Kwon S.-W."/>
        </authorList>
    </citation>
    <scope>NUCLEOTIDE SEQUENCE [LARGE SCALE GENOMIC DNA]</scope>
    <source>
        <strain evidence="2 3">FW10M-9</strain>
    </source>
</reference>
<dbReference type="Proteomes" id="UP000292118">
    <property type="component" value="Chromosome"/>
</dbReference>
<sequence length="86" mass="8640">MRPDFGAVTNTDQIAHLIGGLLTVALITAIGVLIVAAVTWAIATGTGAWQTATRARTGVLVALAGATLTGAALAWTNWLLNTGAAL</sequence>
<feature type="transmembrane region" description="Helical" evidence="1">
    <location>
        <begin position="55"/>
        <end position="76"/>
    </location>
</feature>
<keyword evidence="1" id="KW-1133">Transmembrane helix</keyword>
<dbReference type="KEGG" id="xya:ET471_00870"/>
<evidence type="ECO:0000313" key="3">
    <source>
        <dbReference type="Proteomes" id="UP000292118"/>
    </source>
</evidence>
<protein>
    <submittedName>
        <fullName evidence="2">Uncharacterized protein</fullName>
    </submittedName>
</protein>
<gene>
    <name evidence="2" type="ORF">ET471_00870</name>
</gene>
<accession>A0A4P6F6E7</accession>